<keyword evidence="2" id="KW-0472">Membrane</keyword>
<gene>
    <name evidence="5" type="ORF">ACFPC0_30680</name>
</gene>
<feature type="compositionally biased region" description="Gly residues" evidence="1">
    <location>
        <begin position="451"/>
        <end position="491"/>
    </location>
</feature>
<keyword evidence="3" id="KW-0732">Signal</keyword>
<evidence type="ECO:0000256" key="2">
    <source>
        <dbReference type="SAM" id="Phobius"/>
    </source>
</evidence>
<organism evidence="5 6">
    <name type="scientific">Streptomyces andamanensis</name>
    <dbReference type="NCBI Taxonomy" id="1565035"/>
    <lineage>
        <taxon>Bacteria</taxon>
        <taxon>Bacillati</taxon>
        <taxon>Actinomycetota</taxon>
        <taxon>Actinomycetes</taxon>
        <taxon>Kitasatosporales</taxon>
        <taxon>Streptomycetaceae</taxon>
        <taxon>Streptomyces</taxon>
    </lineage>
</organism>
<dbReference type="InterPro" id="IPR007331">
    <property type="entry name" value="Htaa"/>
</dbReference>
<name>A0ABV8TMU4_9ACTN</name>
<keyword evidence="2" id="KW-1133">Transmembrane helix</keyword>
<feature type="transmembrane region" description="Helical" evidence="2">
    <location>
        <begin position="510"/>
        <end position="531"/>
    </location>
</feature>
<dbReference type="Pfam" id="PF04213">
    <property type="entry name" value="HtaA"/>
    <property type="match status" value="2"/>
</dbReference>
<feature type="chain" id="PRO_5045456229" evidence="3">
    <location>
        <begin position="44"/>
        <end position="540"/>
    </location>
</feature>
<feature type="domain" description="Htaa" evidence="4">
    <location>
        <begin position="274"/>
        <end position="437"/>
    </location>
</feature>
<evidence type="ECO:0000256" key="1">
    <source>
        <dbReference type="SAM" id="MobiDB-lite"/>
    </source>
</evidence>
<evidence type="ECO:0000256" key="3">
    <source>
        <dbReference type="SAM" id="SignalP"/>
    </source>
</evidence>
<comment type="caution">
    <text evidence="5">The sequence shown here is derived from an EMBL/GenBank/DDBJ whole genome shotgun (WGS) entry which is preliminary data.</text>
</comment>
<protein>
    <submittedName>
        <fullName evidence="5">HtaA domain-containing protein</fullName>
    </submittedName>
</protein>
<keyword evidence="6" id="KW-1185">Reference proteome</keyword>
<proteinExistence type="predicted"/>
<dbReference type="EMBL" id="JBHSDP010000027">
    <property type="protein sequence ID" value="MFC4332055.1"/>
    <property type="molecule type" value="Genomic_DNA"/>
</dbReference>
<dbReference type="RefSeq" id="WP_381743568.1">
    <property type="nucleotide sequence ID" value="NZ_JBHSDP010000027.1"/>
</dbReference>
<feature type="signal peptide" evidence="3">
    <location>
        <begin position="1"/>
        <end position="43"/>
    </location>
</feature>
<feature type="domain" description="Htaa" evidence="4">
    <location>
        <begin position="52"/>
        <end position="195"/>
    </location>
</feature>
<dbReference type="PROSITE" id="PS51318">
    <property type="entry name" value="TAT"/>
    <property type="match status" value="1"/>
</dbReference>
<feature type="compositionally biased region" description="Low complexity" evidence="1">
    <location>
        <begin position="202"/>
        <end position="265"/>
    </location>
</feature>
<evidence type="ECO:0000313" key="5">
    <source>
        <dbReference type="EMBL" id="MFC4332055.1"/>
    </source>
</evidence>
<reference evidence="6" key="1">
    <citation type="journal article" date="2019" name="Int. J. Syst. Evol. Microbiol.">
        <title>The Global Catalogue of Microorganisms (GCM) 10K type strain sequencing project: providing services to taxonomists for standard genome sequencing and annotation.</title>
        <authorList>
            <consortium name="The Broad Institute Genomics Platform"/>
            <consortium name="The Broad Institute Genome Sequencing Center for Infectious Disease"/>
            <person name="Wu L."/>
            <person name="Ma J."/>
        </authorList>
    </citation>
    <scope>NUCLEOTIDE SEQUENCE [LARGE SCALE GENOMIC DNA]</scope>
    <source>
        <strain evidence="6">PCU 347</strain>
    </source>
</reference>
<feature type="region of interest" description="Disordered" evidence="1">
    <location>
        <begin position="445"/>
        <end position="491"/>
    </location>
</feature>
<dbReference type="Proteomes" id="UP001595824">
    <property type="component" value="Unassembled WGS sequence"/>
</dbReference>
<accession>A0ABV8TMU4</accession>
<feature type="region of interest" description="Disordered" evidence="1">
    <location>
        <begin position="199"/>
        <end position="267"/>
    </location>
</feature>
<evidence type="ECO:0000259" key="4">
    <source>
        <dbReference type="Pfam" id="PF04213"/>
    </source>
</evidence>
<evidence type="ECO:0000313" key="6">
    <source>
        <dbReference type="Proteomes" id="UP001595824"/>
    </source>
</evidence>
<sequence length="540" mass="51588">MSRTTGGRSRRRPLALAAAVATVTATVASVGAAALAGAPGAAAADRPLSGYELTWGIKDSYRSYVTGPYAKGTFTTADGAVQASGNGAFTFTEGQGTYNGTTHAVHLTFKGTLTAESSAHRFKRVLSDFQYDSGTGVLTADLTADDGTTQQDVPFAEVAAPTSADMTGLATKLTTQAGTFLGSDTYAGAAGDPLSVVKKEVPASPSPSTGPSTEPSAPSSPSASASSSPTQSTGTSPSPSASATGGTSTSPAPSSSATATGSSAPVPAKGVLADGRLTWGVKASFRSYVTGSLAKGTITVSGGASQASGNGAFTFTDATGSYDTQAGTLSAAFKGAVNFKGHKGEGEGGGYGLDLTLSGVKASFSGTSGRLTADVTSLGKLSKGVVLADLKAPAGGLTPKGDVISLSGVSVTLTDAGATAFSGFYPKGTVLDPLDLSVALTDGAELPSGDGTSGSSGGAGSAGTGGEAGTGGGSASGTGGTAGGIGSTTGGTGSTIGGGSLASTGSGVPVAALGSAAAAAVAAGAGVVFALRRRRNATQV</sequence>
<keyword evidence="2" id="KW-0812">Transmembrane</keyword>
<dbReference type="InterPro" id="IPR006311">
    <property type="entry name" value="TAT_signal"/>
</dbReference>